<dbReference type="GO" id="GO:0003729">
    <property type="term" value="F:mRNA binding"/>
    <property type="evidence" value="ECO:0007669"/>
    <property type="project" value="TreeGrafter"/>
</dbReference>
<evidence type="ECO:0000313" key="6">
    <source>
        <dbReference type="Proteomes" id="UP001488838"/>
    </source>
</evidence>
<dbReference type="PANTHER" id="PTHR12538">
    <property type="entry name" value="40S RIBOSOMAL PROTEIN S26"/>
    <property type="match status" value="1"/>
</dbReference>
<protein>
    <recommendedName>
        <fullName evidence="4">40S ribosomal protein S26</fullName>
    </recommendedName>
</protein>
<dbReference type="PROSITE" id="PS00733">
    <property type="entry name" value="RIBOSOMAL_S26E"/>
    <property type="match status" value="1"/>
</dbReference>
<dbReference type="GO" id="GO:0003735">
    <property type="term" value="F:structural constituent of ribosome"/>
    <property type="evidence" value="ECO:0007669"/>
    <property type="project" value="InterPro"/>
</dbReference>
<dbReference type="EMBL" id="JBBHLL010000477">
    <property type="protein sequence ID" value="KAK7802094.1"/>
    <property type="molecule type" value="Genomic_DNA"/>
</dbReference>
<dbReference type="GO" id="GO:0022627">
    <property type="term" value="C:cytosolic small ribosomal subunit"/>
    <property type="evidence" value="ECO:0007669"/>
    <property type="project" value="TreeGrafter"/>
</dbReference>
<dbReference type="Proteomes" id="UP001488838">
    <property type="component" value="Unassembled WGS sequence"/>
</dbReference>
<evidence type="ECO:0000256" key="2">
    <source>
        <dbReference type="ARBA" id="ARBA00022980"/>
    </source>
</evidence>
<reference evidence="5 6" key="1">
    <citation type="journal article" date="2023" name="bioRxiv">
        <title>Conserved and derived expression patterns and positive selection on dental genes reveal complex evolutionary context of ever-growing rodent molars.</title>
        <authorList>
            <person name="Calamari Z.T."/>
            <person name="Song A."/>
            <person name="Cohen E."/>
            <person name="Akter M."/>
            <person name="Roy R.D."/>
            <person name="Hallikas O."/>
            <person name="Christensen M.M."/>
            <person name="Li P."/>
            <person name="Marangoni P."/>
            <person name="Jernvall J."/>
            <person name="Klein O.D."/>
        </authorList>
    </citation>
    <scope>NUCLEOTIDE SEQUENCE [LARGE SCALE GENOMIC DNA]</scope>
    <source>
        <strain evidence="5">V071</strain>
    </source>
</reference>
<sequence length="125" mass="13699">MRDLWVVAVQLEDDPVHLLLTQATLSGQESMNWAQCMPEDKAIKKFVIWNQNIVEAAAVRHLSETGVFNSCVLSKLCVKLHYCVSCAIHGKAKLSTVMSLCLAGIRNKVGESPGQIAGSEFARTI</sequence>
<proteinExistence type="inferred from homology"/>
<evidence type="ECO:0000256" key="3">
    <source>
        <dbReference type="ARBA" id="ARBA00023274"/>
    </source>
</evidence>
<accession>A0AAW0HJY4</accession>
<dbReference type="Pfam" id="PF01283">
    <property type="entry name" value="Ribosomal_S26e"/>
    <property type="match status" value="1"/>
</dbReference>
<dbReference type="InterPro" id="IPR000892">
    <property type="entry name" value="Ribosomal_eS26"/>
</dbReference>
<comment type="similarity">
    <text evidence="1 4">Belongs to the eukaryotic ribosomal protein eS26 family.</text>
</comment>
<keyword evidence="2 4" id="KW-0689">Ribosomal protein</keyword>
<dbReference type="AlphaFoldDB" id="A0AAW0HJY4"/>
<evidence type="ECO:0000256" key="4">
    <source>
        <dbReference type="RuleBase" id="RU363128"/>
    </source>
</evidence>
<gene>
    <name evidence="5" type="ORF">U0070_006197</name>
</gene>
<organism evidence="5 6">
    <name type="scientific">Myodes glareolus</name>
    <name type="common">Bank vole</name>
    <name type="synonym">Clethrionomys glareolus</name>
    <dbReference type="NCBI Taxonomy" id="447135"/>
    <lineage>
        <taxon>Eukaryota</taxon>
        <taxon>Metazoa</taxon>
        <taxon>Chordata</taxon>
        <taxon>Craniata</taxon>
        <taxon>Vertebrata</taxon>
        <taxon>Euteleostomi</taxon>
        <taxon>Mammalia</taxon>
        <taxon>Eutheria</taxon>
        <taxon>Euarchontoglires</taxon>
        <taxon>Glires</taxon>
        <taxon>Rodentia</taxon>
        <taxon>Myomorpha</taxon>
        <taxon>Muroidea</taxon>
        <taxon>Cricetidae</taxon>
        <taxon>Arvicolinae</taxon>
        <taxon>Myodes</taxon>
    </lineage>
</organism>
<keyword evidence="3 4" id="KW-0687">Ribonucleoprotein</keyword>
<dbReference type="InterPro" id="IPR038551">
    <property type="entry name" value="Ribosomal_eS26_sf"/>
</dbReference>
<keyword evidence="6" id="KW-1185">Reference proteome</keyword>
<name>A0AAW0HJY4_MYOGA</name>
<comment type="caution">
    <text evidence="5">The sequence shown here is derived from an EMBL/GenBank/DDBJ whole genome shotgun (WGS) entry which is preliminary data.</text>
</comment>
<evidence type="ECO:0000313" key="5">
    <source>
        <dbReference type="EMBL" id="KAK7802094.1"/>
    </source>
</evidence>
<dbReference type="GO" id="GO:0006412">
    <property type="term" value="P:translation"/>
    <property type="evidence" value="ECO:0007669"/>
    <property type="project" value="InterPro"/>
</dbReference>
<dbReference type="PANTHER" id="PTHR12538:SF0">
    <property type="entry name" value="40S RIBOSOMAL PROTEIN S26"/>
    <property type="match status" value="1"/>
</dbReference>
<dbReference type="Gene3D" id="3.30.1740.20">
    <property type="entry name" value="Ribosomal protein S26e"/>
    <property type="match status" value="1"/>
</dbReference>
<evidence type="ECO:0000256" key="1">
    <source>
        <dbReference type="ARBA" id="ARBA00008596"/>
    </source>
</evidence>
<dbReference type="InterPro" id="IPR047864">
    <property type="entry name" value="Ribosomal_eS26_CS"/>
</dbReference>